<gene>
    <name evidence="1" type="ORF">Tci_042268</name>
</gene>
<protein>
    <submittedName>
        <fullName evidence="1">Reverse transcriptase domain-containing protein</fullName>
    </submittedName>
</protein>
<keyword evidence="1" id="KW-0808">Transferase</keyword>
<accession>A0A6L2M9H6</accession>
<name>A0A6L2M9H6_TANCI</name>
<proteinExistence type="predicted"/>
<organism evidence="1">
    <name type="scientific">Tanacetum cinerariifolium</name>
    <name type="common">Dalmatian daisy</name>
    <name type="synonym">Chrysanthemum cinerariifolium</name>
    <dbReference type="NCBI Taxonomy" id="118510"/>
    <lineage>
        <taxon>Eukaryota</taxon>
        <taxon>Viridiplantae</taxon>
        <taxon>Streptophyta</taxon>
        <taxon>Embryophyta</taxon>
        <taxon>Tracheophyta</taxon>
        <taxon>Spermatophyta</taxon>
        <taxon>Magnoliopsida</taxon>
        <taxon>eudicotyledons</taxon>
        <taxon>Gunneridae</taxon>
        <taxon>Pentapetalae</taxon>
        <taxon>asterids</taxon>
        <taxon>campanulids</taxon>
        <taxon>Asterales</taxon>
        <taxon>Asteraceae</taxon>
        <taxon>Asteroideae</taxon>
        <taxon>Anthemideae</taxon>
        <taxon>Anthemidinae</taxon>
        <taxon>Tanacetum</taxon>
    </lineage>
</organism>
<keyword evidence="1" id="KW-0695">RNA-directed DNA polymerase</keyword>
<sequence>MKCKPLNFKGTKGVVELTKWFDKMETVFLISNCSVENQIKFSTCTLLGSALTWWNSYVMTVGPDVAYAMTWVDLKKKTTNKYYPRGEMKKLERTTPGLNAKLRTKENLMTLPETIKANSNNRTRGRIPAGFTLRDLVKRNLMGDLSLCALSATVTMMVHVLQNATSETTLATLLVIVGVQQMSTLLITKGAMEQVRSLLVMSVDPKDILGRIVQSLRITTVVLKVEMPPLQQKCMR</sequence>
<dbReference type="EMBL" id="BKCJ010006087">
    <property type="protein sequence ID" value="GEU70290.1"/>
    <property type="molecule type" value="Genomic_DNA"/>
</dbReference>
<dbReference type="AlphaFoldDB" id="A0A6L2M9H6"/>
<comment type="caution">
    <text evidence="1">The sequence shown here is derived from an EMBL/GenBank/DDBJ whole genome shotgun (WGS) entry which is preliminary data.</text>
</comment>
<keyword evidence="1" id="KW-0548">Nucleotidyltransferase</keyword>
<reference evidence="1" key="1">
    <citation type="journal article" date="2019" name="Sci. Rep.">
        <title>Draft genome of Tanacetum cinerariifolium, the natural source of mosquito coil.</title>
        <authorList>
            <person name="Yamashiro T."/>
            <person name="Shiraishi A."/>
            <person name="Satake H."/>
            <person name="Nakayama K."/>
        </authorList>
    </citation>
    <scope>NUCLEOTIDE SEQUENCE</scope>
</reference>
<dbReference type="GO" id="GO:0003964">
    <property type="term" value="F:RNA-directed DNA polymerase activity"/>
    <property type="evidence" value="ECO:0007669"/>
    <property type="project" value="UniProtKB-KW"/>
</dbReference>
<evidence type="ECO:0000313" key="1">
    <source>
        <dbReference type="EMBL" id="GEU70290.1"/>
    </source>
</evidence>